<evidence type="ECO:0000313" key="3">
    <source>
        <dbReference type="Proteomes" id="UP000269226"/>
    </source>
</evidence>
<dbReference type="AlphaFoldDB" id="A0A2Z5Y130"/>
<evidence type="ECO:0008006" key="4">
    <source>
        <dbReference type="Google" id="ProtNLM"/>
    </source>
</evidence>
<dbReference type="InterPro" id="IPR018691">
    <property type="entry name" value="DUF2188"/>
</dbReference>
<gene>
    <name evidence="2" type="ORF">DAT561_0345</name>
</gene>
<reference evidence="2 3" key="1">
    <citation type="submission" date="2018-01" db="EMBL/GenBank/DDBJ databases">
        <title>Whole genome sequence of Melissococcus plutonius DAT561.</title>
        <authorList>
            <person name="Okumura K."/>
            <person name="Takamatsu D."/>
            <person name="Okura M."/>
        </authorList>
    </citation>
    <scope>NUCLEOTIDE SEQUENCE [LARGE SCALE GENOMIC DNA]</scope>
    <source>
        <strain evidence="2 3">DAT561</strain>
    </source>
</reference>
<sequence length="146" mass="16950">MPWDLNDYPRSFKNFDPLLRKKAIDIANALIEEGYPESHAIPIATAEAERWERDASTNKKEDFAKQPNPQKNSPHRKERVNTELWNSDVMVYFEDNKWYVETKGAEHPAGSFSTQQEAMARAQKIAHYKNSKVVTYNKNNPPNNNK</sequence>
<dbReference type="OMA" id="AFEQEAN"/>
<dbReference type="Proteomes" id="UP000269226">
    <property type="component" value="Chromosome"/>
</dbReference>
<feature type="compositionally biased region" description="Basic and acidic residues" evidence="1">
    <location>
        <begin position="47"/>
        <end position="64"/>
    </location>
</feature>
<dbReference type="RefSeq" id="WP_013774583.1">
    <property type="nucleotide sequence ID" value="NZ_AP018492.1"/>
</dbReference>
<evidence type="ECO:0000256" key="1">
    <source>
        <dbReference type="SAM" id="MobiDB-lite"/>
    </source>
</evidence>
<dbReference type="EMBL" id="AP018492">
    <property type="protein sequence ID" value="BBC60484.1"/>
    <property type="molecule type" value="Genomic_DNA"/>
</dbReference>
<dbReference type="GeneID" id="57042906"/>
<organism evidence="2 3">
    <name type="scientific">Melissococcus plutonius</name>
    <dbReference type="NCBI Taxonomy" id="33970"/>
    <lineage>
        <taxon>Bacteria</taxon>
        <taxon>Bacillati</taxon>
        <taxon>Bacillota</taxon>
        <taxon>Bacilli</taxon>
        <taxon>Lactobacillales</taxon>
        <taxon>Enterococcaceae</taxon>
        <taxon>Melissococcus</taxon>
    </lineage>
</organism>
<name>A0A2Z5Y130_9ENTE</name>
<dbReference type="Pfam" id="PF09954">
    <property type="entry name" value="DUF2188"/>
    <property type="match status" value="1"/>
</dbReference>
<proteinExistence type="predicted"/>
<feature type="region of interest" description="Disordered" evidence="1">
    <location>
        <begin position="46"/>
        <end position="81"/>
    </location>
</feature>
<evidence type="ECO:0000313" key="2">
    <source>
        <dbReference type="EMBL" id="BBC60484.1"/>
    </source>
</evidence>
<accession>A0A2Z5Y130</accession>
<protein>
    <recommendedName>
        <fullName evidence="4">DUF2188 domain-containing protein</fullName>
    </recommendedName>
</protein>